<evidence type="ECO:0000313" key="3">
    <source>
        <dbReference type="EMBL" id="KAF2545344.1"/>
    </source>
</evidence>
<feature type="region of interest" description="Disordered" evidence="1">
    <location>
        <begin position="1"/>
        <end position="20"/>
    </location>
</feature>
<accession>A0A8S9GK61</accession>
<feature type="compositionally biased region" description="Basic residues" evidence="1">
    <location>
        <begin position="133"/>
        <end position="147"/>
    </location>
</feature>
<protein>
    <recommendedName>
        <fullName evidence="2">Reverse transcriptase zinc-binding domain-containing protein</fullName>
    </recommendedName>
</protein>
<evidence type="ECO:0000259" key="2">
    <source>
        <dbReference type="Pfam" id="PF13966"/>
    </source>
</evidence>
<evidence type="ECO:0000256" key="1">
    <source>
        <dbReference type="SAM" id="MobiDB-lite"/>
    </source>
</evidence>
<comment type="caution">
    <text evidence="3">The sequence shown here is derived from an EMBL/GenBank/DDBJ whole genome shotgun (WGS) entry which is preliminary data.</text>
</comment>
<feature type="domain" description="Reverse transcriptase zinc-binding" evidence="2">
    <location>
        <begin position="246"/>
        <end position="315"/>
    </location>
</feature>
<sequence>MFPELSKEQQQSAMLYISHADPTERRARIERVNQSIQEKREKELNYRPAFTTDLLKGAGMVLCYDKEGEQLQYIYSKGAESSPKTRSPPGQREIDEVSSGRSSTHSLNAGSPTGFCMGASSKPSASGTISTQKKPRNRPPAWKRRLRLLTGASTKNGNGDNSEDISEGMAKRKATDSTGEGDLVFDTFSPEDAERIMLMKSDLSKEDSIRWSFTKDGTYSTRSGYQFTDALLEFQSQNNQSLPPIEKKLWSSIRKIKAPPKIKHFIWRSLAVALAVKERLQTRGIPIDATCLGCDAASESICHLLFHCDKARHTWELSNVPLPPARFSRNSVFLNMFHLISVMNNNRLEQKIRQAIPWLLWQIWKARNSHTFKATRFGSQLTLLRLKHNKFQVPKLGVNRQWVLSNATWGPPGSKRKANVNNIIFEASAGEIREVLLSPRPSPDLNWIVVQINAQLEHIEFWRLDHVVEERNEAANLIAKSVTTGRRYQSYIASQGPAWLQSMLILEGQSQ</sequence>
<feature type="region of interest" description="Disordered" evidence="1">
    <location>
        <begin position="78"/>
        <end position="185"/>
    </location>
</feature>
<dbReference type="InterPro" id="IPR026960">
    <property type="entry name" value="RVT-Znf"/>
</dbReference>
<feature type="compositionally biased region" description="Polar residues" evidence="1">
    <location>
        <begin position="99"/>
        <end position="111"/>
    </location>
</feature>
<feature type="compositionally biased region" description="Polar residues" evidence="1">
    <location>
        <begin position="151"/>
        <end position="160"/>
    </location>
</feature>
<feature type="compositionally biased region" description="Polar residues" evidence="1">
    <location>
        <begin position="121"/>
        <end position="132"/>
    </location>
</feature>
<name>A0A8S9GK61_BRACR</name>
<dbReference type="AlphaFoldDB" id="A0A8S9GK61"/>
<reference evidence="3" key="1">
    <citation type="submission" date="2019-12" db="EMBL/GenBank/DDBJ databases">
        <title>Genome sequencing and annotation of Brassica cretica.</title>
        <authorList>
            <person name="Studholme D.J."/>
            <person name="Sarris P.F."/>
        </authorList>
    </citation>
    <scope>NUCLEOTIDE SEQUENCE</scope>
    <source>
        <strain evidence="3">PFS-102/07</strain>
        <tissue evidence="3">Leaf</tissue>
    </source>
</reference>
<organism evidence="3">
    <name type="scientific">Brassica cretica</name>
    <name type="common">Mustard</name>
    <dbReference type="NCBI Taxonomy" id="69181"/>
    <lineage>
        <taxon>Eukaryota</taxon>
        <taxon>Viridiplantae</taxon>
        <taxon>Streptophyta</taxon>
        <taxon>Embryophyta</taxon>
        <taxon>Tracheophyta</taxon>
        <taxon>Spermatophyta</taxon>
        <taxon>Magnoliopsida</taxon>
        <taxon>eudicotyledons</taxon>
        <taxon>Gunneridae</taxon>
        <taxon>Pentapetalae</taxon>
        <taxon>rosids</taxon>
        <taxon>malvids</taxon>
        <taxon>Brassicales</taxon>
        <taxon>Brassicaceae</taxon>
        <taxon>Brassiceae</taxon>
        <taxon>Brassica</taxon>
    </lineage>
</organism>
<dbReference type="Pfam" id="PF13966">
    <property type="entry name" value="zf-RVT"/>
    <property type="match status" value="1"/>
</dbReference>
<dbReference type="EMBL" id="QGKY02001925">
    <property type="protein sequence ID" value="KAF2545344.1"/>
    <property type="molecule type" value="Genomic_DNA"/>
</dbReference>
<proteinExistence type="predicted"/>
<gene>
    <name evidence="3" type="ORF">F2Q70_00021806</name>
</gene>